<keyword evidence="2" id="KW-1185">Reference proteome</keyword>
<evidence type="ECO:0000313" key="1">
    <source>
        <dbReference type="EMBL" id="MFF5919195.1"/>
    </source>
</evidence>
<sequence length="139" mass="14974">MVCPPGLVDVPRRAAHFVGRAEEGALLVVEDMVRVLGEGDRQTLEAFVELSAIHRSAYRTLDAVRACSRAEAGLSAEPGEDHPETLMAGLNLADLYGFAGQAERARVDFEELLPVCVRVFGEHHPVTVSVVKSLAEPPS</sequence>
<proteinExistence type="predicted"/>
<dbReference type="InterPro" id="IPR011990">
    <property type="entry name" value="TPR-like_helical_dom_sf"/>
</dbReference>
<protein>
    <submittedName>
        <fullName evidence="1">Tetratricopeptide repeat protein</fullName>
    </submittedName>
</protein>
<reference evidence="1 2" key="1">
    <citation type="submission" date="2024-10" db="EMBL/GenBank/DDBJ databases">
        <title>The Natural Products Discovery Center: Release of the First 8490 Sequenced Strains for Exploring Actinobacteria Biosynthetic Diversity.</title>
        <authorList>
            <person name="Kalkreuter E."/>
            <person name="Kautsar S.A."/>
            <person name="Yang D."/>
            <person name="Bader C.D."/>
            <person name="Teijaro C.N."/>
            <person name="Fluegel L."/>
            <person name="Davis C.M."/>
            <person name="Simpson J.R."/>
            <person name="Lauterbach L."/>
            <person name="Steele A.D."/>
            <person name="Gui C."/>
            <person name="Meng S."/>
            <person name="Li G."/>
            <person name="Viehrig K."/>
            <person name="Ye F."/>
            <person name="Su P."/>
            <person name="Kiefer A.F."/>
            <person name="Nichols A."/>
            <person name="Cepeda A.J."/>
            <person name="Yan W."/>
            <person name="Fan B."/>
            <person name="Jiang Y."/>
            <person name="Adhikari A."/>
            <person name="Zheng C.-J."/>
            <person name="Schuster L."/>
            <person name="Cowan T.M."/>
            <person name="Smanski M.J."/>
            <person name="Chevrette M.G."/>
            <person name="De Carvalho L.P.S."/>
            <person name="Shen B."/>
        </authorList>
    </citation>
    <scope>NUCLEOTIDE SEQUENCE [LARGE SCALE GENOMIC DNA]</scope>
    <source>
        <strain evidence="1 2">NPDC012605</strain>
    </source>
</reference>
<accession>A0ABW6XP04</accession>
<name>A0ABW6XP04_9ACTN</name>
<dbReference type="SUPFAM" id="SSF48452">
    <property type="entry name" value="TPR-like"/>
    <property type="match status" value="1"/>
</dbReference>
<evidence type="ECO:0000313" key="2">
    <source>
        <dbReference type="Proteomes" id="UP001602370"/>
    </source>
</evidence>
<organism evidence="1 2">
    <name type="scientific">Streptomyces flavochromogenes</name>
    <dbReference type="NCBI Taxonomy" id="68199"/>
    <lineage>
        <taxon>Bacteria</taxon>
        <taxon>Bacillati</taxon>
        <taxon>Actinomycetota</taxon>
        <taxon>Actinomycetes</taxon>
        <taxon>Kitasatosporales</taxon>
        <taxon>Streptomycetaceae</taxon>
        <taxon>Streptomyces</taxon>
    </lineage>
</organism>
<dbReference type="EMBL" id="JBIBDZ010000003">
    <property type="protein sequence ID" value="MFF5919195.1"/>
    <property type="molecule type" value="Genomic_DNA"/>
</dbReference>
<dbReference type="Pfam" id="PF13374">
    <property type="entry name" value="TPR_10"/>
    <property type="match status" value="1"/>
</dbReference>
<dbReference type="Gene3D" id="1.25.40.10">
    <property type="entry name" value="Tetratricopeptide repeat domain"/>
    <property type="match status" value="1"/>
</dbReference>
<dbReference type="RefSeq" id="WP_030323502.1">
    <property type="nucleotide sequence ID" value="NZ_JBIBDZ010000003.1"/>
</dbReference>
<gene>
    <name evidence="1" type="ORF">ACFY8C_12675</name>
</gene>
<dbReference type="Proteomes" id="UP001602370">
    <property type="component" value="Unassembled WGS sequence"/>
</dbReference>
<comment type="caution">
    <text evidence="1">The sequence shown here is derived from an EMBL/GenBank/DDBJ whole genome shotgun (WGS) entry which is preliminary data.</text>
</comment>